<comment type="caution">
    <text evidence="2">The sequence shown here is derived from an EMBL/GenBank/DDBJ whole genome shotgun (WGS) entry which is preliminary data.</text>
</comment>
<evidence type="ECO:0000313" key="3">
    <source>
        <dbReference type="Proteomes" id="UP001419268"/>
    </source>
</evidence>
<dbReference type="EMBL" id="JBBNAG010000002">
    <property type="protein sequence ID" value="KAK9158638.1"/>
    <property type="molecule type" value="Genomic_DNA"/>
</dbReference>
<dbReference type="AlphaFoldDB" id="A0AAP0KTV5"/>
<accession>A0AAP0KTV5</accession>
<keyword evidence="3" id="KW-1185">Reference proteome</keyword>
<organism evidence="2 3">
    <name type="scientific">Stephania cephalantha</name>
    <dbReference type="NCBI Taxonomy" id="152367"/>
    <lineage>
        <taxon>Eukaryota</taxon>
        <taxon>Viridiplantae</taxon>
        <taxon>Streptophyta</taxon>
        <taxon>Embryophyta</taxon>
        <taxon>Tracheophyta</taxon>
        <taxon>Spermatophyta</taxon>
        <taxon>Magnoliopsida</taxon>
        <taxon>Ranunculales</taxon>
        <taxon>Menispermaceae</taxon>
        <taxon>Menispermoideae</taxon>
        <taxon>Cissampelideae</taxon>
        <taxon>Stephania</taxon>
    </lineage>
</organism>
<name>A0AAP0KTV5_9MAGN</name>
<feature type="compositionally biased region" description="Basic and acidic residues" evidence="1">
    <location>
        <begin position="50"/>
        <end position="61"/>
    </location>
</feature>
<proteinExistence type="predicted"/>
<feature type="region of interest" description="Disordered" evidence="1">
    <location>
        <begin position="39"/>
        <end position="61"/>
    </location>
</feature>
<protein>
    <submittedName>
        <fullName evidence="2">Uncharacterized protein</fullName>
    </submittedName>
</protein>
<evidence type="ECO:0000256" key="1">
    <source>
        <dbReference type="SAM" id="MobiDB-lite"/>
    </source>
</evidence>
<sequence length="61" mass="6736">MEGLLRDIEGTVETTEPANLKAAYERSLAKETYLSTHPDEIIAVSTPAQSDDRSGDDSRRK</sequence>
<evidence type="ECO:0000313" key="2">
    <source>
        <dbReference type="EMBL" id="KAK9158638.1"/>
    </source>
</evidence>
<gene>
    <name evidence="2" type="ORF">Scep_005212</name>
</gene>
<reference evidence="2 3" key="1">
    <citation type="submission" date="2024-01" db="EMBL/GenBank/DDBJ databases">
        <title>Genome assemblies of Stephania.</title>
        <authorList>
            <person name="Yang L."/>
        </authorList>
    </citation>
    <scope>NUCLEOTIDE SEQUENCE [LARGE SCALE GENOMIC DNA]</scope>
    <source>
        <strain evidence="2">JXDWG</strain>
        <tissue evidence="2">Leaf</tissue>
    </source>
</reference>
<dbReference type="Proteomes" id="UP001419268">
    <property type="component" value="Unassembled WGS sequence"/>
</dbReference>